<accession>A0AAN8J8Z8</accession>
<protein>
    <recommendedName>
        <fullName evidence="8">N-sulfoglucosamine sulfohydrolase</fullName>
    </recommendedName>
</protein>
<name>A0AAN8J8Z8_PATCE</name>
<feature type="chain" id="PRO_5042900991" description="N-sulfoglucosamine sulfohydrolase" evidence="3">
    <location>
        <begin position="22"/>
        <end position="525"/>
    </location>
</feature>
<evidence type="ECO:0000259" key="4">
    <source>
        <dbReference type="Pfam" id="PF00884"/>
    </source>
</evidence>
<dbReference type="CDD" id="cd16027">
    <property type="entry name" value="SGSH"/>
    <property type="match status" value="1"/>
</dbReference>
<gene>
    <name evidence="6" type="ORF">SNE40_019538</name>
</gene>
<keyword evidence="3" id="KW-0732">Signal</keyword>
<evidence type="ECO:0000313" key="6">
    <source>
        <dbReference type="EMBL" id="KAK6171324.1"/>
    </source>
</evidence>
<evidence type="ECO:0000313" key="7">
    <source>
        <dbReference type="Proteomes" id="UP001347796"/>
    </source>
</evidence>
<proteinExistence type="inferred from homology"/>
<dbReference type="InterPro" id="IPR032506">
    <property type="entry name" value="SGSH_C"/>
</dbReference>
<keyword evidence="7" id="KW-1185">Reference proteome</keyword>
<sequence length="525" mass="60428">MYKHYILCLMSICLFISLSYCKRLQNVLVLIGDDAGFESPVYNNNICKTPNLMKLAERSVIFKQAYTSVSSCSPSRSAILSGLPQHQNGMYGLHHSVHHFNSFDKVQSLPLLLQKAGIRTGIIGKKHVGPEYVYPFDFSQTEENHSILQIGRNITYMKNYLRQFLNSNDTRPFFMYIGFHDPHRCGATHPEYGSFCEKFGNGEPGMGSIVDWQPVHYKPDDVIVPYFVQDTPIARADIAAQYTTISRLDQGIGLMIKELELAGVLDDTLIIYSSDNGIPFPNGRTNLFDAGMAEPMLISSPYNTQRWAQQSDAMVSLVDIVPTVLEWFGLHYPDYKLNKQPVKLTGKSLLPILSEEPTNGWDHVYASHDLHEVTMYYPMRVLRNRQFKLIHNLNYKMPFPIDQDFYLSPTFQDILTRTRHKENLNWTKSLKTYYYRTQWELYDILNDPQELNNLAYNKQYLDVIKSLKIELNQWQNVTADPWICAPNGVLEASGTYKSHPSCLPLDNDTDEEDDELINRYTVHIN</sequence>
<dbReference type="AlphaFoldDB" id="A0AAN8J8Z8"/>
<dbReference type="FunFam" id="3.40.720.10:FF:000026">
    <property type="entry name" value="N-sulphoglucosamine sulphohydrolase"/>
    <property type="match status" value="1"/>
</dbReference>
<dbReference type="InterPro" id="IPR000917">
    <property type="entry name" value="Sulfatase_N"/>
</dbReference>
<evidence type="ECO:0008006" key="8">
    <source>
        <dbReference type="Google" id="ProtNLM"/>
    </source>
</evidence>
<dbReference type="PANTHER" id="PTHR43108:SF6">
    <property type="entry name" value="N-SULPHOGLUCOSAMINE SULPHOHYDROLASE"/>
    <property type="match status" value="1"/>
</dbReference>
<feature type="signal peptide" evidence="3">
    <location>
        <begin position="1"/>
        <end position="21"/>
    </location>
</feature>
<evidence type="ECO:0000259" key="5">
    <source>
        <dbReference type="Pfam" id="PF16347"/>
    </source>
</evidence>
<dbReference type="PANTHER" id="PTHR43108">
    <property type="entry name" value="N-ACETYLGLUCOSAMINE-6-SULFATASE FAMILY MEMBER"/>
    <property type="match status" value="1"/>
</dbReference>
<dbReference type="GO" id="GO:0016250">
    <property type="term" value="F:N-sulfoglucosamine sulfohydrolase activity"/>
    <property type="evidence" value="ECO:0007669"/>
    <property type="project" value="TreeGrafter"/>
</dbReference>
<dbReference type="SUPFAM" id="SSF53649">
    <property type="entry name" value="Alkaline phosphatase-like"/>
    <property type="match status" value="1"/>
</dbReference>
<dbReference type="Proteomes" id="UP001347796">
    <property type="component" value="Unassembled WGS sequence"/>
</dbReference>
<evidence type="ECO:0000256" key="3">
    <source>
        <dbReference type="SAM" id="SignalP"/>
    </source>
</evidence>
<comment type="similarity">
    <text evidence="2">Belongs to the sulfatase family.</text>
</comment>
<feature type="domain" description="N-sulphoglucosamine sulphohydrolase C-terminal" evidence="5">
    <location>
        <begin position="430"/>
        <end position="475"/>
    </location>
</feature>
<dbReference type="Gene3D" id="3.40.720.10">
    <property type="entry name" value="Alkaline Phosphatase, subunit A"/>
    <property type="match status" value="1"/>
</dbReference>
<evidence type="ECO:0000256" key="1">
    <source>
        <dbReference type="ARBA" id="ARBA00001913"/>
    </source>
</evidence>
<dbReference type="GO" id="GO:0006027">
    <property type="term" value="P:glycosaminoglycan catabolic process"/>
    <property type="evidence" value="ECO:0007669"/>
    <property type="project" value="TreeGrafter"/>
</dbReference>
<comment type="cofactor">
    <cofactor evidence="1">
        <name>Ca(2+)</name>
        <dbReference type="ChEBI" id="CHEBI:29108"/>
    </cofactor>
</comment>
<dbReference type="GO" id="GO:0030200">
    <property type="term" value="P:heparan sulfate proteoglycan catabolic process"/>
    <property type="evidence" value="ECO:0007669"/>
    <property type="project" value="TreeGrafter"/>
</dbReference>
<comment type="caution">
    <text evidence="6">The sequence shown here is derived from an EMBL/GenBank/DDBJ whole genome shotgun (WGS) entry which is preliminary data.</text>
</comment>
<dbReference type="Pfam" id="PF00884">
    <property type="entry name" value="Sulfatase"/>
    <property type="match status" value="1"/>
</dbReference>
<reference evidence="6 7" key="1">
    <citation type="submission" date="2024-01" db="EMBL/GenBank/DDBJ databases">
        <title>The genome of the rayed Mediterranean limpet Patella caerulea (Linnaeus, 1758).</title>
        <authorList>
            <person name="Anh-Thu Weber A."/>
            <person name="Halstead-Nussloch G."/>
        </authorList>
    </citation>
    <scope>NUCLEOTIDE SEQUENCE [LARGE SCALE GENOMIC DNA]</scope>
    <source>
        <strain evidence="6">AATW-2023a</strain>
        <tissue evidence="6">Whole specimen</tissue>
    </source>
</reference>
<dbReference type="Pfam" id="PF16347">
    <property type="entry name" value="SGSH_C"/>
    <property type="match status" value="1"/>
</dbReference>
<dbReference type="EMBL" id="JAZGQO010000014">
    <property type="protein sequence ID" value="KAK6171324.1"/>
    <property type="molecule type" value="Genomic_DNA"/>
</dbReference>
<dbReference type="InterPro" id="IPR017850">
    <property type="entry name" value="Alkaline_phosphatase_core_sf"/>
</dbReference>
<organism evidence="6 7">
    <name type="scientific">Patella caerulea</name>
    <name type="common">Rayed Mediterranean limpet</name>
    <dbReference type="NCBI Taxonomy" id="87958"/>
    <lineage>
        <taxon>Eukaryota</taxon>
        <taxon>Metazoa</taxon>
        <taxon>Spiralia</taxon>
        <taxon>Lophotrochozoa</taxon>
        <taxon>Mollusca</taxon>
        <taxon>Gastropoda</taxon>
        <taxon>Patellogastropoda</taxon>
        <taxon>Patelloidea</taxon>
        <taxon>Patellidae</taxon>
        <taxon>Patella</taxon>
    </lineage>
</organism>
<feature type="domain" description="Sulfatase N-terminal" evidence="4">
    <location>
        <begin position="25"/>
        <end position="329"/>
    </location>
</feature>
<evidence type="ECO:0000256" key="2">
    <source>
        <dbReference type="ARBA" id="ARBA00008779"/>
    </source>
</evidence>